<dbReference type="SUPFAM" id="SSF57256">
    <property type="entry name" value="Elafin-like"/>
    <property type="match status" value="3"/>
</dbReference>
<dbReference type="PANTHER" id="PTHR19441:SF95">
    <property type="entry name" value="PERLWAPIN ISOFORM X1"/>
    <property type="match status" value="1"/>
</dbReference>
<feature type="domain" description="WAP" evidence="3">
    <location>
        <begin position="270"/>
        <end position="314"/>
    </location>
</feature>
<name>A0A085NCU3_9BILA</name>
<protein>
    <recommendedName>
        <fullName evidence="3">WAP domain-containing protein</fullName>
    </recommendedName>
</protein>
<feature type="signal peptide" evidence="2">
    <location>
        <begin position="1"/>
        <end position="19"/>
    </location>
</feature>
<dbReference type="SMART" id="SM00217">
    <property type="entry name" value="WAP"/>
    <property type="match status" value="3"/>
</dbReference>
<proteinExistence type="predicted"/>
<dbReference type="Gene3D" id="4.10.75.10">
    <property type="entry name" value="Elafin-like"/>
    <property type="match status" value="3"/>
</dbReference>
<sequence length="372" mass="41274">MLFFYVCFYYLHCYAYVNGDRQEESSDAFVSAESKESHSVEKVKVDQYVTATPAPDVLISMESKESRLVEKVEIDRNVATTPESSSSMINETKTTLLSIEGNESRLANETVVDQSTTKPEVSNSSTNEAVTTSTDTVESFFSAESKSACSHEKTKVASRANKTTEGKKPTSAAVEILVSSESEYFDSFASIEVNHKVTASVSCCSSKTTKRNKTLSAKAHDGSCLALPIRPITNATCAHDDQCADDEKCCQNGAEIHCVKASRLHNFNRKPGFCDRVKPDEMMQQYKLCNGDTDCFKMDKCCPTSSTYRCMPAVRYSPPPKHGKCKLQSPYLLPVVVPLCYNDYECIGIQKCCYDGRQDRCMNPHSTLEELD</sequence>
<accession>A0A085NCU3</accession>
<dbReference type="EMBL" id="KL367516">
    <property type="protein sequence ID" value="KFD67289.1"/>
    <property type="molecule type" value="Genomic_DNA"/>
</dbReference>
<gene>
    <name evidence="4" type="ORF">M514_05052</name>
</gene>
<dbReference type="PANTHER" id="PTHR19441">
    <property type="entry name" value="WHEY ACDIC PROTEIN WAP"/>
    <property type="match status" value="1"/>
</dbReference>
<dbReference type="AlphaFoldDB" id="A0A085NCU3"/>
<evidence type="ECO:0000256" key="1">
    <source>
        <dbReference type="SAM" id="MobiDB-lite"/>
    </source>
</evidence>
<dbReference type="GO" id="GO:0004867">
    <property type="term" value="F:serine-type endopeptidase inhibitor activity"/>
    <property type="evidence" value="ECO:0007669"/>
    <property type="project" value="TreeGrafter"/>
</dbReference>
<dbReference type="Pfam" id="PF00095">
    <property type="entry name" value="WAP"/>
    <property type="match status" value="3"/>
</dbReference>
<dbReference type="InterPro" id="IPR050514">
    <property type="entry name" value="WAP_four-disulfide_core"/>
</dbReference>
<dbReference type="Proteomes" id="UP000030758">
    <property type="component" value="Unassembled WGS sequence"/>
</dbReference>
<evidence type="ECO:0000313" key="4">
    <source>
        <dbReference type="EMBL" id="KFD67289.1"/>
    </source>
</evidence>
<keyword evidence="2" id="KW-0732">Signal</keyword>
<dbReference type="GO" id="GO:0005615">
    <property type="term" value="C:extracellular space"/>
    <property type="evidence" value="ECO:0007669"/>
    <property type="project" value="TreeGrafter"/>
</dbReference>
<feature type="chain" id="PRO_5001795905" description="WAP domain-containing protein" evidence="2">
    <location>
        <begin position="20"/>
        <end position="372"/>
    </location>
</feature>
<dbReference type="InterPro" id="IPR008197">
    <property type="entry name" value="WAP_dom"/>
</dbReference>
<evidence type="ECO:0000259" key="3">
    <source>
        <dbReference type="SMART" id="SM00217"/>
    </source>
</evidence>
<evidence type="ECO:0000256" key="2">
    <source>
        <dbReference type="SAM" id="SignalP"/>
    </source>
</evidence>
<feature type="domain" description="WAP" evidence="3">
    <location>
        <begin position="220"/>
        <end position="262"/>
    </location>
</feature>
<feature type="domain" description="WAP" evidence="3">
    <location>
        <begin position="321"/>
        <end position="365"/>
    </location>
</feature>
<reference evidence="4" key="1">
    <citation type="journal article" date="2014" name="Nat. Genet.">
        <title>Genome and transcriptome of the porcine whipworm Trichuris suis.</title>
        <authorList>
            <person name="Jex A.R."/>
            <person name="Nejsum P."/>
            <person name="Schwarz E.M."/>
            <person name="Hu L."/>
            <person name="Young N.D."/>
            <person name="Hall R.S."/>
            <person name="Korhonen P.K."/>
            <person name="Liao S."/>
            <person name="Thamsborg S."/>
            <person name="Xia J."/>
            <person name="Xu P."/>
            <person name="Wang S."/>
            <person name="Scheerlinck J.P."/>
            <person name="Hofmann A."/>
            <person name="Sternberg P.W."/>
            <person name="Wang J."/>
            <person name="Gasser R.B."/>
        </authorList>
    </citation>
    <scope>NUCLEOTIDE SEQUENCE [LARGE SCALE GENOMIC DNA]</scope>
    <source>
        <strain evidence="4">DCEP-RM93F</strain>
    </source>
</reference>
<organism evidence="4">
    <name type="scientific">Trichuris suis</name>
    <name type="common">pig whipworm</name>
    <dbReference type="NCBI Taxonomy" id="68888"/>
    <lineage>
        <taxon>Eukaryota</taxon>
        <taxon>Metazoa</taxon>
        <taxon>Ecdysozoa</taxon>
        <taxon>Nematoda</taxon>
        <taxon>Enoplea</taxon>
        <taxon>Dorylaimia</taxon>
        <taxon>Trichinellida</taxon>
        <taxon>Trichuridae</taxon>
        <taxon>Trichuris</taxon>
    </lineage>
</organism>
<dbReference type="InterPro" id="IPR036645">
    <property type="entry name" value="Elafin-like_sf"/>
</dbReference>
<feature type="region of interest" description="Disordered" evidence="1">
    <location>
        <begin position="110"/>
        <end position="134"/>
    </location>
</feature>